<dbReference type="InterPro" id="IPR035979">
    <property type="entry name" value="RBD_domain_sf"/>
</dbReference>
<dbReference type="GO" id="GO:0003723">
    <property type="term" value="F:RNA binding"/>
    <property type="evidence" value="ECO:0007669"/>
    <property type="project" value="UniProtKB-UniRule"/>
</dbReference>
<dbReference type="FunFam" id="3.30.70.330:FF:000089">
    <property type="entry name" value="RNA binding protein"/>
    <property type="match status" value="1"/>
</dbReference>
<evidence type="ECO:0000256" key="3">
    <source>
        <dbReference type="PROSITE-ProRule" id="PRU00176"/>
    </source>
</evidence>
<evidence type="ECO:0000313" key="8">
    <source>
        <dbReference type="Proteomes" id="UP001147695"/>
    </source>
</evidence>
<dbReference type="PANTHER" id="PTHR10501">
    <property type="entry name" value="U1 SMALL NUCLEAR RIBONUCLEOPROTEIN A/U2 SMALL NUCLEAR RIBONUCLEOPROTEIN B"/>
    <property type="match status" value="1"/>
</dbReference>
<feature type="domain" description="RRM" evidence="6">
    <location>
        <begin position="518"/>
        <end position="595"/>
    </location>
</feature>
<sequence>MGLAPGPEVVDVPDPDAFLFPSPPARLSLSLFPSIVSTPFFVASIFGHLYHRDRFPTRIPSDERTRSISLIAFLFVCIAFLGVGFPCRIRDRCASLPILPRNTPIDPSGFYLVKPQISHIPIRGGMSGSSSQSTRTSPGSFGTTQLTESVSSGSSPPQQSLPSSSQAPLSSQHAMSTDVYSPTASQTPSLNTFAYPFSPIGTSASFDNNMRLGDSDRNMQGLNGLGRAGNGGAILMRKLPRNTSREALRSMLLFAKDFVDADFIPLDLPEDEGFLTAIARFISLPAAEEARNLLDGKPNSKNDANMIVEMYPGPMGSNLSNARRNTIDHTASRALMGVSSNGPLARQSSRFNGTFQSLERLSNANPNQAIGDGLHQNETGSRMHSLFSPHSPIGNGIDNLPRITGKSMIDEDPDEETGELLKDPVGYAENGHTTGISAGRRATNPSIPTNRFANLSLSTNMSSPPLPNYPSGGGQRMGSGTPSSAYPNQGHNFPYNAQHTPRHSLPAANPNDLNPPCNTLYVGNLPPDTSEEELKALFSKQRGYKRLCFRNKQNGPMCFVEFDEVAMASKALNELYGYKLSNSVKTGIRLSFSKNPLGVRSGQPGSMNSSNSVSGQGAVPGGSNLSGIHNNMFSAVNGPPSRPGSTPWPWHVPSRPAHASREQHAHPGQPTRRVDEQQRFLQPKLGSWHSERSQLYDDVASASWKRRWKRQRDTKPQWL</sequence>
<dbReference type="Proteomes" id="UP001147695">
    <property type="component" value="Unassembled WGS sequence"/>
</dbReference>
<keyword evidence="5" id="KW-1133">Transmembrane helix</keyword>
<name>A0A9W9Q5D2_PENBR</name>
<gene>
    <name evidence="7" type="ORF">N7452_011005</name>
</gene>
<dbReference type="PROSITE" id="PS50102">
    <property type="entry name" value="RRM"/>
    <property type="match status" value="1"/>
</dbReference>
<dbReference type="InterPro" id="IPR000504">
    <property type="entry name" value="RRM_dom"/>
</dbReference>
<dbReference type="Gene3D" id="3.30.70.330">
    <property type="match status" value="1"/>
</dbReference>
<reference evidence="7" key="2">
    <citation type="journal article" date="2023" name="IMA Fungus">
        <title>Comparative genomic study of the Penicillium genus elucidates a diverse pangenome and 15 lateral gene transfer events.</title>
        <authorList>
            <person name="Petersen C."/>
            <person name="Sorensen T."/>
            <person name="Nielsen M.R."/>
            <person name="Sondergaard T.E."/>
            <person name="Sorensen J.L."/>
            <person name="Fitzpatrick D.A."/>
            <person name="Frisvad J.C."/>
            <person name="Nielsen K.L."/>
        </authorList>
    </citation>
    <scope>NUCLEOTIDE SEQUENCE</scope>
    <source>
        <strain evidence="7">IBT 35673</strain>
    </source>
</reference>
<feature type="region of interest" description="Disordered" evidence="4">
    <location>
        <begin position="456"/>
        <end position="491"/>
    </location>
</feature>
<feature type="compositionally biased region" description="Polar residues" evidence="4">
    <location>
        <begin position="173"/>
        <end position="183"/>
    </location>
</feature>
<feature type="compositionally biased region" description="Polar residues" evidence="4">
    <location>
        <begin position="603"/>
        <end position="615"/>
    </location>
</feature>
<evidence type="ECO:0000256" key="5">
    <source>
        <dbReference type="SAM" id="Phobius"/>
    </source>
</evidence>
<evidence type="ECO:0000256" key="1">
    <source>
        <dbReference type="ARBA" id="ARBA00022553"/>
    </source>
</evidence>
<feature type="compositionally biased region" description="Low complexity" evidence="4">
    <location>
        <begin position="128"/>
        <end position="140"/>
    </location>
</feature>
<keyword evidence="2 3" id="KW-0694">RNA-binding</keyword>
<feature type="region of interest" description="Disordered" evidence="4">
    <location>
        <begin position="123"/>
        <end position="183"/>
    </location>
</feature>
<evidence type="ECO:0000256" key="4">
    <source>
        <dbReference type="SAM" id="MobiDB-lite"/>
    </source>
</evidence>
<dbReference type="AlphaFoldDB" id="A0A9W9Q5D2"/>
<feature type="compositionally biased region" description="Low complexity" evidence="4">
    <location>
        <begin position="149"/>
        <end position="172"/>
    </location>
</feature>
<dbReference type="InterPro" id="IPR012677">
    <property type="entry name" value="Nucleotide-bd_a/b_plait_sf"/>
</dbReference>
<comment type="caution">
    <text evidence="7">The sequence shown here is derived from an EMBL/GenBank/DDBJ whole genome shotgun (WGS) entry which is preliminary data.</text>
</comment>
<feature type="compositionally biased region" description="Polar residues" evidence="4">
    <location>
        <begin position="623"/>
        <end position="634"/>
    </location>
</feature>
<accession>A0A9W9Q5D2</accession>
<keyword evidence="5" id="KW-0472">Membrane</keyword>
<dbReference type="CDD" id="cd12245">
    <property type="entry name" value="RRM_scw1_like"/>
    <property type="match status" value="1"/>
</dbReference>
<feature type="transmembrane region" description="Helical" evidence="5">
    <location>
        <begin position="67"/>
        <end position="85"/>
    </location>
</feature>
<dbReference type="SUPFAM" id="SSF54928">
    <property type="entry name" value="RNA-binding domain, RBD"/>
    <property type="match status" value="1"/>
</dbReference>
<dbReference type="SMART" id="SM00360">
    <property type="entry name" value="RRM"/>
    <property type="match status" value="1"/>
</dbReference>
<evidence type="ECO:0000313" key="7">
    <source>
        <dbReference type="EMBL" id="KAJ5322716.1"/>
    </source>
</evidence>
<keyword evidence="5" id="KW-0812">Transmembrane</keyword>
<feature type="region of interest" description="Disordered" evidence="4">
    <location>
        <begin position="595"/>
        <end position="693"/>
    </location>
</feature>
<dbReference type="Pfam" id="PF00076">
    <property type="entry name" value="RRM_1"/>
    <property type="match status" value="1"/>
</dbReference>
<feature type="compositionally biased region" description="Polar residues" evidence="4">
    <location>
        <begin position="478"/>
        <end position="491"/>
    </location>
</feature>
<protein>
    <recommendedName>
        <fullName evidence="6">RRM domain-containing protein</fullName>
    </recommendedName>
</protein>
<evidence type="ECO:0000259" key="6">
    <source>
        <dbReference type="PROSITE" id="PS50102"/>
    </source>
</evidence>
<feature type="transmembrane region" description="Helical" evidence="5">
    <location>
        <begin position="27"/>
        <end position="46"/>
    </location>
</feature>
<keyword evidence="1" id="KW-0597">Phosphoprotein</keyword>
<organism evidence="7 8">
    <name type="scientific">Penicillium brevicompactum</name>
    <dbReference type="NCBI Taxonomy" id="5074"/>
    <lineage>
        <taxon>Eukaryota</taxon>
        <taxon>Fungi</taxon>
        <taxon>Dikarya</taxon>
        <taxon>Ascomycota</taxon>
        <taxon>Pezizomycotina</taxon>
        <taxon>Eurotiomycetes</taxon>
        <taxon>Eurotiomycetidae</taxon>
        <taxon>Eurotiales</taxon>
        <taxon>Aspergillaceae</taxon>
        <taxon>Penicillium</taxon>
    </lineage>
</organism>
<reference evidence="7" key="1">
    <citation type="submission" date="2022-12" db="EMBL/GenBank/DDBJ databases">
        <authorList>
            <person name="Petersen C."/>
        </authorList>
    </citation>
    <scope>NUCLEOTIDE SEQUENCE</scope>
    <source>
        <strain evidence="7">IBT 35673</strain>
    </source>
</reference>
<proteinExistence type="predicted"/>
<dbReference type="EMBL" id="JAPZBQ010000006">
    <property type="protein sequence ID" value="KAJ5322716.1"/>
    <property type="molecule type" value="Genomic_DNA"/>
</dbReference>
<evidence type="ECO:0000256" key="2">
    <source>
        <dbReference type="ARBA" id="ARBA00022884"/>
    </source>
</evidence>